<dbReference type="EMBL" id="BMTU01000004">
    <property type="protein sequence ID" value="GGQ77946.1"/>
    <property type="molecule type" value="Genomic_DNA"/>
</dbReference>
<feature type="region of interest" description="Disordered" evidence="1">
    <location>
        <begin position="1"/>
        <end position="33"/>
    </location>
</feature>
<keyword evidence="2" id="KW-1133">Transmembrane helix</keyword>
<gene>
    <name evidence="3" type="ORF">GCM10010280_25470</name>
</gene>
<comment type="caution">
    <text evidence="3">The sequence shown here is derived from an EMBL/GenBank/DDBJ whole genome shotgun (WGS) entry which is preliminary data.</text>
</comment>
<dbReference type="AlphaFoldDB" id="A0A918EXT8"/>
<keyword evidence="2" id="KW-0472">Membrane</keyword>
<evidence type="ECO:0000256" key="1">
    <source>
        <dbReference type="SAM" id="MobiDB-lite"/>
    </source>
</evidence>
<dbReference type="RefSeq" id="WP_189557895.1">
    <property type="nucleotide sequence ID" value="NZ_BMTU01000004.1"/>
</dbReference>
<feature type="transmembrane region" description="Helical" evidence="2">
    <location>
        <begin position="75"/>
        <end position="96"/>
    </location>
</feature>
<accession>A0A918EXT8</accession>
<organism evidence="3 4">
    <name type="scientific">Streptomyces pilosus</name>
    <dbReference type="NCBI Taxonomy" id="28893"/>
    <lineage>
        <taxon>Bacteria</taxon>
        <taxon>Bacillati</taxon>
        <taxon>Actinomycetota</taxon>
        <taxon>Actinomycetes</taxon>
        <taxon>Kitasatosporales</taxon>
        <taxon>Streptomycetaceae</taxon>
        <taxon>Streptomyces</taxon>
    </lineage>
</organism>
<sequence length="113" mass="11844">MSFGPQPWQHGPPHPGEPTALAHPAAEHERQDADEAARLAVGLRLGLRIAAVWLLWVLPAAVAPGVYGTPVAGPVSLGVLLAAVPLAVGVHALVAYGRRVDRIGPRPGARRWP</sequence>
<evidence type="ECO:0000313" key="4">
    <source>
        <dbReference type="Proteomes" id="UP000656732"/>
    </source>
</evidence>
<feature type="transmembrane region" description="Helical" evidence="2">
    <location>
        <begin position="45"/>
        <end position="63"/>
    </location>
</feature>
<evidence type="ECO:0000256" key="2">
    <source>
        <dbReference type="SAM" id="Phobius"/>
    </source>
</evidence>
<reference evidence="3" key="2">
    <citation type="submission" date="2020-09" db="EMBL/GenBank/DDBJ databases">
        <authorList>
            <person name="Sun Q."/>
            <person name="Ohkuma M."/>
        </authorList>
    </citation>
    <scope>NUCLEOTIDE SEQUENCE</scope>
    <source>
        <strain evidence="3">JCM 4403</strain>
    </source>
</reference>
<keyword evidence="2" id="KW-0812">Transmembrane</keyword>
<dbReference type="Proteomes" id="UP000656732">
    <property type="component" value="Unassembled WGS sequence"/>
</dbReference>
<proteinExistence type="predicted"/>
<reference evidence="3" key="1">
    <citation type="journal article" date="2014" name="Int. J. Syst. Evol. Microbiol.">
        <title>Complete genome sequence of Corynebacterium casei LMG S-19264T (=DSM 44701T), isolated from a smear-ripened cheese.</title>
        <authorList>
            <consortium name="US DOE Joint Genome Institute (JGI-PGF)"/>
            <person name="Walter F."/>
            <person name="Albersmeier A."/>
            <person name="Kalinowski J."/>
            <person name="Ruckert C."/>
        </authorList>
    </citation>
    <scope>NUCLEOTIDE SEQUENCE</scope>
    <source>
        <strain evidence="3">JCM 4403</strain>
    </source>
</reference>
<keyword evidence="4" id="KW-1185">Reference proteome</keyword>
<protein>
    <submittedName>
        <fullName evidence="3">Uncharacterized protein</fullName>
    </submittedName>
</protein>
<name>A0A918EXT8_9ACTN</name>
<evidence type="ECO:0000313" key="3">
    <source>
        <dbReference type="EMBL" id="GGQ77946.1"/>
    </source>
</evidence>